<evidence type="ECO:0000313" key="10">
    <source>
        <dbReference type="Proteomes" id="UP000007875"/>
    </source>
</evidence>
<comment type="catalytic activity">
    <reaction evidence="7">
        <text>L-cysteinyl-[protein] + hexadecanoyl-CoA = S-hexadecanoyl-L-cysteinyl-[protein] + CoA</text>
        <dbReference type="Rhea" id="RHEA:36683"/>
        <dbReference type="Rhea" id="RHEA-COMP:10131"/>
        <dbReference type="Rhea" id="RHEA-COMP:11032"/>
        <dbReference type="ChEBI" id="CHEBI:29950"/>
        <dbReference type="ChEBI" id="CHEBI:57287"/>
        <dbReference type="ChEBI" id="CHEBI:57379"/>
        <dbReference type="ChEBI" id="CHEBI:74151"/>
        <dbReference type="EC" id="2.3.1.225"/>
    </reaction>
</comment>
<dbReference type="STRING" id="51511.ENSCSAVP00000001639"/>
<dbReference type="AlphaFoldDB" id="H2Y8J1"/>
<feature type="transmembrane region" description="Helical" evidence="7">
    <location>
        <begin position="50"/>
        <end position="71"/>
    </location>
</feature>
<dbReference type="Pfam" id="PF01529">
    <property type="entry name" value="DHHC"/>
    <property type="match status" value="1"/>
</dbReference>
<reference evidence="10" key="1">
    <citation type="submission" date="2003-08" db="EMBL/GenBank/DDBJ databases">
        <authorList>
            <person name="Birren B."/>
            <person name="Nusbaum C."/>
            <person name="Abebe A."/>
            <person name="Abouelleil A."/>
            <person name="Adekoya E."/>
            <person name="Ait-zahra M."/>
            <person name="Allen N."/>
            <person name="Allen T."/>
            <person name="An P."/>
            <person name="Anderson M."/>
            <person name="Anderson S."/>
            <person name="Arachchi H."/>
            <person name="Armbruster J."/>
            <person name="Bachantsang P."/>
            <person name="Baldwin J."/>
            <person name="Barry A."/>
            <person name="Bayul T."/>
            <person name="Blitshsteyn B."/>
            <person name="Bloom T."/>
            <person name="Blye J."/>
            <person name="Boguslavskiy L."/>
            <person name="Borowsky M."/>
            <person name="Boukhgalter B."/>
            <person name="Brunache A."/>
            <person name="Butler J."/>
            <person name="Calixte N."/>
            <person name="Calvo S."/>
            <person name="Camarata J."/>
            <person name="Campo K."/>
            <person name="Chang J."/>
            <person name="Cheshatsang Y."/>
            <person name="Citroen M."/>
            <person name="Collymore A."/>
            <person name="Considine T."/>
            <person name="Cook A."/>
            <person name="Cooke P."/>
            <person name="Corum B."/>
            <person name="Cuomo C."/>
            <person name="David R."/>
            <person name="Dawoe T."/>
            <person name="Degray S."/>
            <person name="Dodge S."/>
            <person name="Dooley K."/>
            <person name="Dorje P."/>
            <person name="Dorjee K."/>
            <person name="Dorris L."/>
            <person name="Duffey N."/>
            <person name="Dupes A."/>
            <person name="Elkins T."/>
            <person name="Engels R."/>
            <person name="Erickson J."/>
            <person name="Farina A."/>
            <person name="Faro S."/>
            <person name="Ferreira P."/>
            <person name="Fischer H."/>
            <person name="Fitzgerald M."/>
            <person name="Foley K."/>
            <person name="Gage D."/>
            <person name="Galagan J."/>
            <person name="Gearin G."/>
            <person name="Gnerre S."/>
            <person name="Gnirke A."/>
            <person name="Goyette A."/>
            <person name="Graham J."/>
            <person name="Grandbois E."/>
            <person name="Gyaltsen K."/>
            <person name="Hafez N."/>
            <person name="Hagopian D."/>
            <person name="Hagos B."/>
            <person name="Hall J."/>
            <person name="Hatcher B."/>
            <person name="Heller A."/>
            <person name="Higgins H."/>
            <person name="Honan T."/>
            <person name="Horn A."/>
            <person name="Houde N."/>
            <person name="Hughes L."/>
            <person name="Hulme W."/>
            <person name="Husby E."/>
            <person name="Iliev I."/>
            <person name="Jaffe D."/>
            <person name="Jones C."/>
            <person name="Kamal M."/>
            <person name="Kamat A."/>
            <person name="Kamvysselis M."/>
            <person name="Karlsson E."/>
            <person name="Kells C."/>
            <person name="Kieu A."/>
            <person name="Kisner P."/>
            <person name="Kodira C."/>
            <person name="Kulbokas E."/>
            <person name="Labutti K."/>
            <person name="Lama D."/>
            <person name="Landers T."/>
            <person name="Leger J."/>
            <person name="Levine S."/>
            <person name="Lewis D."/>
            <person name="Lewis T."/>
            <person name="Lindblad-toh K."/>
            <person name="Liu X."/>
            <person name="Lokyitsang T."/>
            <person name="Lokyitsang Y."/>
            <person name="Lucien O."/>
            <person name="Lui A."/>
            <person name="Ma L.J."/>
            <person name="Mabbitt R."/>
            <person name="Macdonald J."/>
            <person name="Maclean C."/>
            <person name="Major J."/>
            <person name="Manning J."/>
            <person name="Marabella R."/>
            <person name="Maru K."/>
            <person name="Matthews C."/>
            <person name="Mauceli E."/>
            <person name="Mccarthy M."/>
            <person name="Mcdonough S."/>
            <person name="Mcghee T."/>
            <person name="Meldrim J."/>
            <person name="Meneus L."/>
            <person name="Mesirov J."/>
            <person name="Mihalev A."/>
            <person name="Mihova T."/>
            <person name="Mikkelsen T."/>
            <person name="Mlenga V."/>
            <person name="Moru K."/>
            <person name="Mozes J."/>
            <person name="Mulrain L."/>
            <person name="Munson G."/>
            <person name="Naylor J."/>
            <person name="Newes C."/>
            <person name="Nguyen C."/>
            <person name="Nguyen N."/>
            <person name="Nguyen T."/>
            <person name="Nicol R."/>
            <person name="Nielsen C."/>
            <person name="Nizzari M."/>
            <person name="Norbu C."/>
            <person name="Norbu N."/>
            <person name="O'donnell P."/>
            <person name="Okoawo O."/>
            <person name="O'leary S."/>
            <person name="Omotosho B."/>
            <person name="O'neill K."/>
            <person name="Osman S."/>
            <person name="Parker S."/>
            <person name="Perrin D."/>
            <person name="Phunkhang P."/>
            <person name="Piqani B."/>
            <person name="Purcell S."/>
            <person name="Rachupka T."/>
            <person name="Ramasamy U."/>
            <person name="Rameau R."/>
            <person name="Ray V."/>
            <person name="Raymond C."/>
            <person name="Retta R."/>
            <person name="Richardson S."/>
            <person name="Rise C."/>
            <person name="Rodriguez J."/>
            <person name="Rogers J."/>
            <person name="Rogov P."/>
            <person name="Rutman M."/>
            <person name="Schupbach R."/>
            <person name="Seaman C."/>
            <person name="Settipalli S."/>
            <person name="Sharpe T."/>
            <person name="Sheridan J."/>
            <person name="Sherpa N."/>
            <person name="Shi J."/>
            <person name="Smirnov S."/>
            <person name="Smith C."/>
            <person name="Sougnez C."/>
            <person name="Spencer B."/>
            <person name="Stalker J."/>
            <person name="Stange-thomann N."/>
            <person name="Stavropoulos S."/>
            <person name="Stetson K."/>
            <person name="Stone C."/>
            <person name="Stone S."/>
            <person name="Stubbs M."/>
            <person name="Talamas J."/>
            <person name="Tchuinga P."/>
            <person name="Tenzing P."/>
            <person name="Tesfaye S."/>
            <person name="Theodore J."/>
            <person name="Thoulutsang Y."/>
            <person name="Topham K."/>
            <person name="Towey S."/>
            <person name="Tsamla T."/>
            <person name="Tsomo N."/>
            <person name="Vallee D."/>
            <person name="Vassiliev H."/>
            <person name="Venkataraman V."/>
            <person name="Vinson J."/>
            <person name="Vo A."/>
            <person name="Wade C."/>
            <person name="Wang S."/>
            <person name="Wangchuk T."/>
            <person name="Wangdi T."/>
            <person name="Whittaker C."/>
            <person name="Wilkinson J."/>
            <person name="Wu Y."/>
            <person name="Wyman D."/>
            <person name="Yadav S."/>
            <person name="Yang S."/>
            <person name="Yang X."/>
            <person name="Yeager S."/>
            <person name="Yee E."/>
            <person name="Young G."/>
            <person name="Zainoun J."/>
            <person name="Zembeck L."/>
            <person name="Zimmer A."/>
            <person name="Zody M."/>
            <person name="Lander E."/>
        </authorList>
    </citation>
    <scope>NUCLEOTIDE SEQUENCE [LARGE SCALE GENOMIC DNA]</scope>
</reference>
<feature type="transmembrane region" description="Helical" evidence="7">
    <location>
        <begin position="16"/>
        <end position="38"/>
    </location>
</feature>
<dbReference type="GeneTree" id="ENSGT00940000164006"/>
<keyword evidence="4 7" id="KW-1133">Transmembrane helix</keyword>
<feature type="transmembrane region" description="Helical" evidence="7">
    <location>
        <begin position="135"/>
        <end position="153"/>
    </location>
</feature>
<comment type="subcellular location">
    <subcellularLocation>
        <location evidence="1">Membrane</location>
        <topology evidence="1">Multi-pass membrane protein</topology>
    </subcellularLocation>
</comment>
<dbReference type="GO" id="GO:0016020">
    <property type="term" value="C:membrane"/>
    <property type="evidence" value="ECO:0007669"/>
    <property type="project" value="UniProtKB-SubCell"/>
</dbReference>
<dbReference type="OMA" id="ACMIVDT"/>
<evidence type="ECO:0000256" key="5">
    <source>
        <dbReference type="ARBA" id="ARBA00023136"/>
    </source>
</evidence>
<dbReference type="Ensembl" id="ENSCSAVT00000001666.1">
    <property type="protein sequence ID" value="ENSCSAVP00000001639.1"/>
    <property type="gene ID" value="ENSCSAVG00000000948.1"/>
</dbReference>
<dbReference type="eggNOG" id="KOG1311">
    <property type="taxonomic scope" value="Eukaryota"/>
</dbReference>
<keyword evidence="6 7" id="KW-0012">Acyltransferase</keyword>
<dbReference type="Proteomes" id="UP000007875">
    <property type="component" value="Unassembled WGS sequence"/>
</dbReference>
<dbReference type="InParanoid" id="H2Y8J1"/>
<proteinExistence type="inferred from homology"/>
<keyword evidence="2 7" id="KW-0808">Transferase</keyword>
<name>H2Y8J1_CIOSA</name>
<keyword evidence="5 7" id="KW-0472">Membrane</keyword>
<protein>
    <recommendedName>
        <fullName evidence="7">Palmitoyltransferase</fullName>
        <ecNumber evidence="7">2.3.1.225</ecNumber>
    </recommendedName>
</protein>
<dbReference type="FunCoup" id="H2Y8J1">
    <property type="interactions" value="49"/>
</dbReference>
<dbReference type="InterPro" id="IPR039859">
    <property type="entry name" value="PFA4/ZDH16/20/ERF2-like"/>
</dbReference>
<evidence type="ECO:0000256" key="4">
    <source>
        <dbReference type="ARBA" id="ARBA00022989"/>
    </source>
</evidence>
<evidence type="ECO:0000256" key="6">
    <source>
        <dbReference type="ARBA" id="ARBA00023315"/>
    </source>
</evidence>
<evidence type="ECO:0000313" key="9">
    <source>
        <dbReference type="Ensembl" id="ENSCSAVP00000001639.1"/>
    </source>
</evidence>
<keyword evidence="10" id="KW-1185">Reference proteome</keyword>
<organism evidence="9 10">
    <name type="scientific">Ciona savignyi</name>
    <name type="common">Pacific transparent sea squirt</name>
    <dbReference type="NCBI Taxonomy" id="51511"/>
    <lineage>
        <taxon>Eukaryota</taxon>
        <taxon>Metazoa</taxon>
        <taxon>Chordata</taxon>
        <taxon>Tunicata</taxon>
        <taxon>Ascidiacea</taxon>
        <taxon>Phlebobranchia</taxon>
        <taxon>Cionidae</taxon>
        <taxon>Ciona</taxon>
    </lineage>
</organism>
<sequence length="283" mass="32440">MEERRKCILKTRLDKIVITVVHILMCGVYLFELLVILPRIYEDSSSVGKNLHIVAGTWILFNAIASLWKFVLVDPGTGSLILPSMLKPGWRFCWKCEANYPPRSFHCFQCEQCVLVRDHHCIIGSNCVGYRTRRYFHLMAFYMWFALLYANLLNMDFVWELFHSFGSKTLLTMFMPLLAWIFGVAEGETLAMAFFSSFCILAFLYGTAVILFHIRNTLKGRTTHEEAKGLGAKYNLGLTENMKSTFGNNWKFAWLSPLIPSPMPGDGLTFVEKELLSQCGKNL</sequence>
<dbReference type="GO" id="GO:0019706">
    <property type="term" value="F:protein-cysteine S-palmitoyltransferase activity"/>
    <property type="evidence" value="ECO:0007669"/>
    <property type="project" value="UniProtKB-EC"/>
</dbReference>
<evidence type="ECO:0000256" key="7">
    <source>
        <dbReference type="RuleBase" id="RU079119"/>
    </source>
</evidence>
<comment type="domain">
    <text evidence="7">The DHHC domain is required for palmitoyltransferase activity.</text>
</comment>
<accession>H2Y8J1</accession>
<reference evidence="9" key="2">
    <citation type="submission" date="2025-08" db="UniProtKB">
        <authorList>
            <consortium name="Ensembl"/>
        </authorList>
    </citation>
    <scope>IDENTIFICATION</scope>
</reference>
<evidence type="ECO:0000256" key="1">
    <source>
        <dbReference type="ARBA" id="ARBA00004141"/>
    </source>
</evidence>
<reference evidence="9" key="3">
    <citation type="submission" date="2025-09" db="UniProtKB">
        <authorList>
            <consortium name="Ensembl"/>
        </authorList>
    </citation>
    <scope>IDENTIFICATION</scope>
</reference>
<dbReference type="InterPro" id="IPR001594">
    <property type="entry name" value="Palmitoyltrfase_DHHC"/>
</dbReference>
<dbReference type="PANTHER" id="PTHR12246">
    <property type="entry name" value="PALMITOYLTRANSFERASE ZDHHC16"/>
    <property type="match status" value="1"/>
</dbReference>
<dbReference type="EC" id="2.3.1.225" evidence="7"/>
<evidence type="ECO:0000256" key="2">
    <source>
        <dbReference type="ARBA" id="ARBA00022679"/>
    </source>
</evidence>
<comment type="similarity">
    <text evidence="7">Belongs to the DHHC palmitoyltransferase family.</text>
</comment>
<feature type="transmembrane region" description="Helical" evidence="7">
    <location>
        <begin position="191"/>
        <end position="212"/>
    </location>
</feature>
<feature type="domain" description="Palmitoyltransferase DHHC" evidence="8">
    <location>
        <begin position="90"/>
        <end position="228"/>
    </location>
</feature>
<evidence type="ECO:0000256" key="3">
    <source>
        <dbReference type="ARBA" id="ARBA00022692"/>
    </source>
</evidence>
<dbReference type="PROSITE" id="PS50216">
    <property type="entry name" value="DHHC"/>
    <property type="match status" value="1"/>
</dbReference>
<dbReference type="HOGENOM" id="CLU_027721_5_1_1"/>
<keyword evidence="3 7" id="KW-0812">Transmembrane</keyword>
<evidence type="ECO:0000259" key="8">
    <source>
        <dbReference type="Pfam" id="PF01529"/>
    </source>
</evidence>